<feature type="region of interest" description="Disordered" evidence="1">
    <location>
        <begin position="56"/>
        <end position="79"/>
    </location>
</feature>
<evidence type="ECO:0000313" key="3">
    <source>
        <dbReference type="Proteomes" id="UP001386955"/>
    </source>
</evidence>
<organism evidence="2 3">
    <name type="scientific">Psophocarpus tetragonolobus</name>
    <name type="common">Winged bean</name>
    <name type="synonym">Dolichos tetragonolobus</name>
    <dbReference type="NCBI Taxonomy" id="3891"/>
    <lineage>
        <taxon>Eukaryota</taxon>
        <taxon>Viridiplantae</taxon>
        <taxon>Streptophyta</taxon>
        <taxon>Embryophyta</taxon>
        <taxon>Tracheophyta</taxon>
        <taxon>Spermatophyta</taxon>
        <taxon>Magnoliopsida</taxon>
        <taxon>eudicotyledons</taxon>
        <taxon>Gunneridae</taxon>
        <taxon>Pentapetalae</taxon>
        <taxon>rosids</taxon>
        <taxon>fabids</taxon>
        <taxon>Fabales</taxon>
        <taxon>Fabaceae</taxon>
        <taxon>Papilionoideae</taxon>
        <taxon>50 kb inversion clade</taxon>
        <taxon>NPAAA clade</taxon>
        <taxon>indigoferoid/millettioid clade</taxon>
        <taxon>Phaseoleae</taxon>
        <taxon>Psophocarpus</taxon>
    </lineage>
</organism>
<evidence type="ECO:0000313" key="2">
    <source>
        <dbReference type="EMBL" id="KAK7392658.1"/>
    </source>
</evidence>
<protein>
    <submittedName>
        <fullName evidence="2">Uncharacterized protein</fullName>
    </submittedName>
</protein>
<dbReference type="EMBL" id="JAYMYS010000005">
    <property type="protein sequence ID" value="KAK7392658.1"/>
    <property type="molecule type" value="Genomic_DNA"/>
</dbReference>
<proteinExistence type="predicted"/>
<keyword evidence="3" id="KW-1185">Reference proteome</keyword>
<sequence>MFKSLCDKCSKGFPTWKDMDQPRVCDKCGLIYFSIRSSSPSLSARSLSAQLPTIDINRSPPHETHIHLNRPPPQETQEK</sequence>
<accession>A0AAN9SEL5</accession>
<comment type="caution">
    <text evidence="2">The sequence shown here is derived from an EMBL/GenBank/DDBJ whole genome shotgun (WGS) entry which is preliminary data.</text>
</comment>
<gene>
    <name evidence="2" type="ORF">VNO78_21102</name>
</gene>
<dbReference type="Proteomes" id="UP001386955">
    <property type="component" value="Unassembled WGS sequence"/>
</dbReference>
<reference evidence="2 3" key="1">
    <citation type="submission" date="2024-01" db="EMBL/GenBank/DDBJ databases">
        <title>The genomes of 5 underutilized Papilionoideae crops provide insights into root nodulation and disease resistanc.</title>
        <authorList>
            <person name="Jiang F."/>
        </authorList>
    </citation>
    <scope>NUCLEOTIDE SEQUENCE [LARGE SCALE GENOMIC DNA]</scope>
    <source>
        <strain evidence="2">DUOXIRENSHENG_FW03</strain>
        <tissue evidence="2">Leaves</tissue>
    </source>
</reference>
<evidence type="ECO:0000256" key="1">
    <source>
        <dbReference type="SAM" id="MobiDB-lite"/>
    </source>
</evidence>
<dbReference type="AlphaFoldDB" id="A0AAN9SEL5"/>
<feature type="compositionally biased region" description="Pro residues" evidence="1">
    <location>
        <begin position="70"/>
        <end position="79"/>
    </location>
</feature>
<name>A0AAN9SEL5_PSOTE</name>